<dbReference type="PANTHER" id="PTHR10992">
    <property type="entry name" value="METHYLESTERASE FAMILY MEMBER"/>
    <property type="match status" value="1"/>
</dbReference>
<evidence type="ECO:0000259" key="1">
    <source>
        <dbReference type="Pfam" id="PF12697"/>
    </source>
</evidence>
<comment type="caution">
    <text evidence="2">The sequence shown here is derived from an EMBL/GenBank/DDBJ whole genome shotgun (WGS) entry which is preliminary data.</text>
</comment>
<dbReference type="PATRIC" id="fig|1396.539.peg.5228"/>
<name>A0A161TF67_BACCE</name>
<evidence type="ECO:0000313" key="3">
    <source>
        <dbReference type="Proteomes" id="UP000076501"/>
    </source>
</evidence>
<protein>
    <submittedName>
        <fullName evidence="2">Salicylate esterase</fullName>
    </submittedName>
</protein>
<dbReference type="Pfam" id="PF12697">
    <property type="entry name" value="Abhydrolase_6"/>
    <property type="match status" value="1"/>
</dbReference>
<organism evidence="2 3">
    <name type="scientific">Bacillus cereus</name>
    <dbReference type="NCBI Taxonomy" id="1396"/>
    <lineage>
        <taxon>Bacteria</taxon>
        <taxon>Bacillati</taxon>
        <taxon>Bacillota</taxon>
        <taxon>Bacilli</taxon>
        <taxon>Bacillales</taxon>
        <taxon>Bacillaceae</taxon>
        <taxon>Bacillus</taxon>
        <taxon>Bacillus cereus group</taxon>
    </lineage>
</organism>
<dbReference type="SUPFAM" id="SSF53474">
    <property type="entry name" value="alpha/beta-Hydrolases"/>
    <property type="match status" value="1"/>
</dbReference>
<proteinExistence type="predicted"/>
<dbReference type="RefSeq" id="WP_063221357.1">
    <property type="nucleotide sequence ID" value="NZ_JAEHBS010000041.1"/>
</dbReference>
<dbReference type="AlphaFoldDB" id="A0A161TF67"/>
<dbReference type="PANTHER" id="PTHR10992:SF1086">
    <property type="entry name" value="AB HYDROLASE-1 DOMAIN-CONTAINING PROTEIN"/>
    <property type="match status" value="1"/>
</dbReference>
<sequence length="228" mass="25782">MATFILVHGAWDGGYVWREVATQLRKEGHEVYTPTLTGLGERAHLAHPGVGLKTYIQDIVNVIHYEKLKEVILVGHSYAGMVITGVAEIIPECIKNIVYIDAMIPNNGDSVMDISGSEMSSHFIEEVKVHGDGWRIIPRNASDQRKAAMPLLAFTQSIEMNNSIVNEITHTYIEILDHPANWPMAPIFQRSAEIAKERKWDVYSIQRGGHWVMQTNHEELARILERCN</sequence>
<dbReference type="Gene3D" id="3.40.50.1820">
    <property type="entry name" value="alpha/beta hydrolase"/>
    <property type="match status" value="1"/>
</dbReference>
<evidence type="ECO:0000313" key="2">
    <source>
        <dbReference type="EMBL" id="KZD40373.1"/>
    </source>
</evidence>
<reference evidence="2 3" key="1">
    <citation type="submission" date="2015-09" db="EMBL/GenBank/DDBJ databases">
        <title>Bacillus cereus food isolates.</title>
        <authorList>
            <person name="Boekhorst J."/>
        </authorList>
    </citation>
    <scope>NUCLEOTIDE SEQUENCE [LARGE SCALE GENOMIC DNA]</scope>
    <source>
        <strain evidence="2 3">B4082</strain>
    </source>
</reference>
<dbReference type="GO" id="GO:0080032">
    <property type="term" value="F:methyl jasmonate esterase activity"/>
    <property type="evidence" value="ECO:0007669"/>
    <property type="project" value="TreeGrafter"/>
</dbReference>
<accession>A0A161TF67</accession>
<dbReference type="InterPro" id="IPR029058">
    <property type="entry name" value="AB_hydrolase_fold"/>
</dbReference>
<gene>
    <name evidence="2" type="ORF">B4082_0637</name>
</gene>
<dbReference type="InterPro" id="IPR045889">
    <property type="entry name" value="MES/HNL"/>
</dbReference>
<feature type="domain" description="AB hydrolase-1" evidence="1">
    <location>
        <begin position="5"/>
        <end position="222"/>
    </location>
</feature>
<dbReference type="InterPro" id="IPR000073">
    <property type="entry name" value="AB_hydrolase_1"/>
</dbReference>
<dbReference type="GO" id="GO:0080030">
    <property type="term" value="F:methyl indole-3-acetate esterase activity"/>
    <property type="evidence" value="ECO:0007669"/>
    <property type="project" value="TreeGrafter"/>
</dbReference>
<dbReference type="Proteomes" id="UP000076501">
    <property type="component" value="Unassembled WGS sequence"/>
</dbReference>
<dbReference type="EMBL" id="LJKA01000009">
    <property type="protein sequence ID" value="KZD40373.1"/>
    <property type="molecule type" value="Genomic_DNA"/>
</dbReference>